<feature type="chain" id="PRO_5047523051" description="PIN domain-containing protein" evidence="1">
    <location>
        <begin position="26"/>
        <end position="62"/>
    </location>
</feature>
<gene>
    <name evidence="2" type="ORF">BJX67DRAFT_281560</name>
</gene>
<evidence type="ECO:0008006" key="4">
    <source>
        <dbReference type="Google" id="ProtNLM"/>
    </source>
</evidence>
<name>A0ABR4M0R9_9EURO</name>
<evidence type="ECO:0000313" key="2">
    <source>
        <dbReference type="EMBL" id="KAL2870381.1"/>
    </source>
</evidence>
<dbReference type="GeneID" id="98141741"/>
<accession>A0ABR4M0R9</accession>
<feature type="signal peptide" evidence="1">
    <location>
        <begin position="1"/>
        <end position="25"/>
    </location>
</feature>
<keyword evidence="3" id="KW-1185">Reference proteome</keyword>
<proteinExistence type="predicted"/>
<reference evidence="2 3" key="1">
    <citation type="submission" date="2024-07" db="EMBL/GenBank/DDBJ databases">
        <title>Section-level genome sequencing and comparative genomics of Aspergillus sections Usti and Cavernicolus.</title>
        <authorList>
            <consortium name="Lawrence Berkeley National Laboratory"/>
            <person name="Nybo J.L."/>
            <person name="Vesth T.C."/>
            <person name="Theobald S."/>
            <person name="Frisvad J.C."/>
            <person name="Larsen T.O."/>
            <person name="Kjaerboelling I."/>
            <person name="Rothschild-Mancinelli K."/>
            <person name="Lyhne E.K."/>
            <person name="Kogle M.E."/>
            <person name="Barry K."/>
            <person name="Clum A."/>
            <person name="Na H."/>
            <person name="Ledsgaard L."/>
            <person name="Lin J."/>
            <person name="Lipzen A."/>
            <person name="Kuo A."/>
            <person name="Riley R."/>
            <person name="Mondo S."/>
            <person name="Labutti K."/>
            <person name="Haridas S."/>
            <person name="Pangalinan J."/>
            <person name="Salamov A.A."/>
            <person name="Simmons B.A."/>
            <person name="Magnuson J.K."/>
            <person name="Chen J."/>
            <person name="Drula E."/>
            <person name="Henrissat B."/>
            <person name="Wiebenga A."/>
            <person name="Lubbers R.J."/>
            <person name="Gomes A.C."/>
            <person name="Macurrencykelacurrency M.R."/>
            <person name="Stajich J."/>
            <person name="Grigoriev I.V."/>
            <person name="Mortensen U.H."/>
            <person name="De Vries R.P."/>
            <person name="Baker S.E."/>
            <person name="Andersen M.R."/>
        </authorList>
    </citation>
    <scope>NUCLEOTIDE SEQUENCE [LARGE SCALE GENOMIC DNA]</scope>
    <source>
        <strain evidence="2 3">CBS 449.75</strain>
    </source>
</reference>
<evidence type="ECO:0000256" key="1">
    <source>
        <dbReference type="SAM" id="SignalP"/>
    </source>
</evidence>
<comment type="caution">
    <text evidence="2">The sequence shown here is derived from an EMBL/GenBank/DDBJ whole genome shotgun (WGS) entry which is preliminary data.</text>
</comment>
<dbReference type="RefSeq" id="XP_070889360.1">
    <property type="nucleotide sequence ID" value="XM_071026669.1"/>
</dbReference>
<dbReference type="Proteomes" id="UP001610432">
    <property type="component" value="Unassembled WGS sequence"/>
</dbReference>
<keyword evidence="1" id="KW-0732">Signal</keyword>
<protein>
    <recommendedName>
        <fullName evidence="4">PIN domain-containing protein</fullName>
    </recommendedName>
</protein>
<evidence type="ECO:0000313" key="3">
    <source>
        <dbReference type="Proteomes" id="UP001610432"/>
    </source>
</evidence>
<organism evidence="2 3">
    <name type="scientific">Aspergillus lucknowensis</name>
    <dbReference type="NCBI Taxonomy" id="176173"/>
    <lineage>
        <taxon>Eukaryota</taxon>
        <taxon>Fungi</taxon>
        <taxon>Dikarya</taxon>
        <taxon>Ascomycota</taxon>
        <taxon>Pezizomycotina</taxon>
        <taxon>Eurotiomycetes</taxon>
        <taxon>Eurotiomycetidae</taxon>
        <taxon>Eurotiales</taxon>
        <taxon>Aspergillaceae</taxon>
        <taxon>Aspergillus</taxon>
        <taxon>Aspergillus subgen. Nidulantes</taxon>
    </lineage>
</organism>
<sequence length="62" mass="6892">MDSRHERRHCSIVVVLGMTLAKACAAHSVRIPFADTTWAAALSSHLWRVLTVDSGYLDELPE</sequence>
<dbReference type="EMBL" id="JBFXLQ010000006">
    <property type="protein sequence ID" value="KAL2870381.1"/>
    <property type="molecule type" value="Genomic_DNA"/>
</dbReference>